<evidence type="ECO:0000313" key="2">
    <source>
        <dbReference type="EMBL" id="KAF5187786.1"/>
    </source>
</evidence>
<gene>
    <name evidence="2" type="ORF">FRX31_022627</name>
</gene>
<dbReference type="Pfam" id="PF13966">
    <property type="entry name" value="zf-RVT"/>
    <property type="match status" value="1"/>
</dbReference>
<evidence type="ECO:0000259" key="1">
    <source>
        <dbReference type="Pfam" id="PF13966"/>
    </source>
</evidence>
<dbReference type="InterPro" id="IPR026960">
    <property type="entry name" value="RVT-Znf"/>
</dbReference>
<keyword evidence="3" id="KW-1185">Reference proteome</keyword>
<proteinExistence type="predicted"/>
<reference evidence="2 3" key="1">
    <citation type="submission" date="2020-06" db="EMBL/GenBank/DDBJ databases">
        <title>Transcriptomic and genomic resources for Thalictrum thalictroides and T. hernandezii: Facilitating candidate gene discovery in an emerging model plant lineage.</title>
        <authorList>
            <person name="Arias T."/>
            <person name="Riano-Pachon D.M."/>
            <person name="Di Stilio V.S."/>
        </authorList>
    </citation>
    <scope>NUCLEOTIDE SEQUENCE [LARGE SCALE GENOMIC DNA]</scope>
    <source>
        <strain evidence="3">cv. WT478/WT964</strain>
        <tissue evidence="2">Leaves</tissue>
    </source>
</reference>
<name>A0A7J6VRR1_THATH</name>
<accession>A0A7J6VRR1</accession>
<organism evidence="2 3">
    <name type="scientific">Thalictrum thalictroides</name>
    <name type="common">Rue-anemone</name>
    <name type="synonym">Anemone thalictroides</name>
    <dbReference type="NCBI Taxonomy" id="46969"/>
    <lineage>
        <taxon>Eukaryota</taxon>
        <taxon>Viridiplantae</taxon>
        <taxon>Streptophyta</taxon>
        <taxon>Embryophyta</taxon>
        <taxon>Tracheophyta</taxon>
        <taxon>Spermatophyta</taxon>
        <taxon>Magnoliopsida</taxon>
        <taxon>Ranunculales</taxon>
        <taxon>Ranunculaceae</taxon>
        <taxon>Thalictroideae</taxon>
        <taxon>Thalictrum</taxon>
    </lineage>
</organism>
<dbReference type="OrthoDB" id="1751350at2759"/>
<sequence length="246" mass="28374">MKPHGFNSPGWDFSLRRALYDWEQEQMTDLLGLLDTLVFEDVDDSWFWKDGKQGVFTVSLFYNQIARMERAPGEQSFRFPTHLVWHIKMPTNAKFFFWCAIRNSILTADTLIHKGTHIDPVCTQCGLLNESISHVFFHCPFALHLWSELLKPRLSCLSVILSSDTVEELLSSWPAARGLQLGKRVWALLPYAVMWTLWRVVRVVKWAAVQNWGVPHFRVSVVLRGCFTVYGVGVGVPVLYEHGVFF</sequence>
<dbReference type="EMBL" id="JABWDY010027573">
    <property type="protein sequence ID" value="KAF5187786.1"/>
    <property type="molecule type" value="Genomic_DNA"/>
</dbReference>
<comment type="caution">
    <text evidence="2">The sequence shown here is derived from an EMBL/GenBank/DDBJ whole genome shotgun (WGS) entry which is preliminary data.</text>
</comment>
<dbReference type="AlphaFoldDB" id="A0A7J6VRR1"/>
<dbReference type="Proteomes" id="UP000554482">
    <property type="component" value="Unassembled WGS sequence"/>
</dbReference>
<feature type="domain" description="Reverse transcriptase zinc-binding" evidence="1">
    <location>
        <begin position="56"/>
        <end position="146"/>
    </location>
</feature>
<protein>
    <recommendedName>
        <fullName evidence="1">Reverse transcriptase zinc-binding domain-containing protein</fullName>
    </recommendedName>
</protein>
<evidence type="ECO:0000313" key="3">
    <source>
        <dbReference type="Proteomes" id="UP000554482"/>
    </source>
</evidence>